<keyword evidence="5" id="KW-0067">ATP-binding</keyword>
<feature type="domain" description="Helicase C-terminal" evidence="4">
    <location>
        <begin position="709"/>
        <end position="871"/>
    </location>
</feature>
<dbReference type="KEGG" id="csx:CSING_12940"/>
<dbReference type="REBASE" id="102988">
    <property type="entry name" value="Csi52218ORF12965P"/>
</dbReference>
<dbReference type="InterPro" id="IPR001650">
    <property type="entry name" value="Helicase_C-like"/>
</dbReference>
<keyword evidence="1" id="KW-0175">Coiled coil</keyword>
<dbReference type="AlphaFoldDB" id="A0A0B6EZ73"/>
<dbReference type="InterPro" id="IPR006935">
    <property type="entry name" value="Helicase/UvrB_N"/>
</dbReference>
<dbReference type="Gene3D" id="3.90.1570.30">
    <property type="match status" value="1"/>
</dbReference>
<dbReference type="PANTHER" id="PTHR47396:SF1">
    <property type="entry name" value="ATP-DEPENDENT HELICASE IRC3-RELATED"/>
    <property type="match status" value="1"/>
</dbReference>
<sequence length="1241" mass="137824">MVTPTPPTPPNAGRNAAPGGPIRSTNFGFVRYVWPTAYEECLKVERFVDADPVISCFYARKVLERVVNHIWAFRGLGDTGYLSLADMTRDRGFVQCVKNETMLRKMTILRKSGNDAAHADDMEGKQAPATPQKARTVAAHLYDLMVWAVRYHSAKPENAPGPQAAFDTRLLGQAGADASGIHVAGRSQAQTAAYLKKLAQQDEELKKNRLLLDEAQEAAREAEEKRLREAAQFELKRRSAEVRAKAELADAQEQAEAERVAAQQVEEKLAAEIEALEAKLAEQEAAAAERAGVGAQPDAPLAIGEAETRRQLIDPMLEAAGFSGDSVTRELKLHGMPNTSGVGYADYVLWDDDRTPLAVIEAKKSMESMTVGAQQVKLYADCIEREYGTRPVMVCTNGYHIDLIDDAANLPGSGAGYPAREVEGFPTAQQLRRMIRRRTMRALLSKTPVDTEIAGGGARTYQLEAIRAVTETLEARRRRQALLVMATGTGKTRVAVATAKLLRQAGWVGKVLFLADRTALVNQAHKAFVSMYAESTPVNLIKNPEQVGDVYVTTYNTMMNLIGDDGDKPARFGPFDFDLIIVDEAHRSVYNRFKRILEYFDAYVVGLTATPKSEIDHDTYALFEMEDKTPSFEYGLDEAVADGNLVPFKTARQDSLFLRRGMAYDELSPEERVAWDMSDWGTDEDGGRLDPPGQVSSAEINRYLFNKDTIRKVLKTVVENGIRVGGDQLGKTIIFARTQRHADLIKEVFDASFPEYSRTGASVITTHTTYAQSALDEFADPDGDVNIAISVDMLDTGVDVPEVVNLVFFKPIYSPTKFWQMVGRGTRLRPDLFGPGMDKTHFLIFDFCGNVDEFYKGEVRESATGRPRSLSEKLFDARVGLLAQLDKHSEAPELRAGLADSLHSSAASVPLGHIMVRPSDKETLLRYRERSAWDELSEEKAEQLRRHIAHLPLDTMKDSETAKRFDLVVLHLQVGLLDNSPDFEALRQRVERMAGDLMAVSATIPMVAERRSFLERVLDPEWWNNVTVEDLEAIRLGMRPLIQFVPKRKRNAVTLDIQDEMGELMIDNEMPAQLPGTGSYPSQLEQRLRELLQEHANDLAMIKLRSARTLNAEDVAALEAMVAQAGGGSAGSEDSIEILRERMGGDSIPAFIRRLVGLDEDAVREQFADLLGNTSFSAAQIRFITMLVDVLVHNGGVAYEEIFQPPFDEEGSVIDIFRNNTDVIVDLRNRLEQIEATARAT</sequence>
<reference evidence="5 6" key="1">
    <citation type="journal article" date="2015" name="Genome Announc.">
        <title>Complete Genome Sequence and Annotation of Corynebacterium singulare DSM 44357, Isolated from a Human Semen Specimen.</title>
        <authorList>
            <person name="Merten M."/>
            <person name="Brinkrolf K."/>
            <person name="Albersmeier A."/>
            <person name="Kutter Y."/>
            <person name="Ruckert C."/>
            <person name="Tauch A."/>
        </authorList>
    </citation>
    <scope>NUCLEOTIDE SEQUENCE [LARGE SCALE GENOMIC DNA]</scope>
    <source>
        <strain evidence="5">IBS B52218</strain>
    </source>
</reference>
<dbReference type="Gene3D" id="3.40.50.300">
    <property type="entry name" value="P-loop containing nucleotide triphosphate hydrolases"/>
    <property type="match status" value="2"/>
</dbReference>
<dbReference type="CDD" id="cd18032">
    <property type="entry name" value="DEXHc_RE_I_III_res"/>
    <property type="match status" value="1"/>
</dbReference>
<dbReference type="GO" id="GO:0006304">
    <property type="term" value="P:DNA modification"/>
    <property type="evidence" value="ECO:0007669"/>
    <property type="project" value="InterPro"/>
</dbReference>
<dbReference type="InterPro" id="IPR050742">
    <property type="entry name" value="Helicase_Restrict-Modif_Enz"/>
</dbReference>
<feature type="domain" description="Helicase ATP-binding" evidence="3">
    <location>
        <begin position="472"/>
        <end position="629"/>
    </location>
</feature>
<dbReference type="Proteomes" id="UP000031890">
    <property type="component" value="Chromosome"/>
</dbReference>
<dbReference type="Pfam" id="PF00271">
    <property type="entry name" value="Helicase_C"/>
    <property type="match status" value="1"/>
</dbReference>
<dbReference type="InterPro" id="IPR013670">
    <property type="entry name" value="EcoEI_R_C_dom"/>
</dbReference>
<evidence type="ECO:0000259" key="3">
    <source>
        <dbReference type="PROSITE" id="PS51192"/>
    </source>
</evidence>
<feature type="coiled-coil region" evidence="1">
    <location>
        <begin position="198"/>
        <end position="291"/>
    </location>
</feature>
<dbReference type="PROSITE" id="PS51192">
    <property type="entry name" value="HELICASE_ATP_BIND_1"/>
    <property type="match status" value="1"/>
</dbReference>
<dbReference type="InterPro" id="IPR027417">
    <property type="entry name" value="P-loop_NTPase"/>
</dbReference>
<dbReference type="GO" id="GO:0009035">
    <property type="term" value="F:type I site-specific deoxyribonuclease activity"/>
    <property type="evidence" value="ECO:0007669"/>
    <property type="project" value="UniProtKB-EC"/>
</dbReference>
<keyword evidence="5" id="KW-0347">Helicase</keyword>
<dbReference type="STRING" id="161899.CSING_12940"/>
<dbReference type="EC" id="3.1.21.3" evidence="5"/>
<protein>
    <submittedName>
        <fullName evidence="5">Helicase, type I site-specific restriction-modification system restriction subunit</fullName>
        <ecNumber evidence="5">3.1.21.3</ecNumber>
    </submittedName>
</protein>
<proteinExistence type="predicted"/>
<evidence type="ECO:0000313" key="5">
    <source>
        <dbReference type="EMBL" id="AJI80073.1"/>
    </source>
</evidence>
<accession>A0A0B6EZ73</accession>
<feature type="region of interest" description="Disordered" evidence="2">
    <location>
        <begin position="1"/>
        <end position="20"/>
    </location>
</feature>
<dbReference type="GO" id="GO:0005829">
    <property type="term" value="C:cytosol"/>
    <property type="evidence" value="ECO:0007669"/>
    <property type="project" value="TreeGrafter"/>
</dbReference>
<dbReference type="PANTHER" id="PTHR47396">
    <property type="entry name" value="TYPE I RESTRICTION ENZYME ECOKI R PROTEIN"/>
    <property type="match status" value="1"/>
</dbReference>
<dbReference type="RefSeq" id="WP_236683987.1">
    <property type="nucleotide sequence ID" value="NZ_CP010827.1"/>
</dbReference>
<organism evidence="5 6">
    <name type="scientific">Corynebacterium singulare</name>
    <dbReference type="NCBI Taxonomy" id="161899"/>
    <lineage>
        <taxon>Bacteria</taxon>
        <taxon>Bacillati</taxon>
        <taxon>Actinomycetota</taxon>
        <taxon>Actinomycetes</taxon>
        <taxon>Mycobacteriales</taxon>
        <taxon>Corynebacteriaceae</taxon>
        <taxon>Corynebacterium</taxon>
    </lineage>
</organism>
<dbReference type="GO" id="GO:0005524">
    <property type="term" value="F:ATP binding"/>
    <property type="evidence" value="ECO:0007669"/>
    <property type="project" value="InterPro"/>
</dbReference>
<dbReference type="GO" id="GO:0004386">
    <property type="term" value="F:helicase activity"/>
    <property type="evidence" value="ECO:0007669"/>
    <property type="project" value="UniProtKB-KW"/>
</dbReference>
<feature type="compositionally biased region" description="Pro residues" evidence="2">
    <location>
        <begin position="1"/>
        <end position="10"/>
    </location>
</feature>
<name>A0A0B6EZ73_9CORY</name>
<dbReference type="InterPro" id="IPR014001">
    <property type="entry name" value="Helicase_ATP-bd"/>
</dbReference>
<dbReference type="GO" id="GO:0003677">
    <property type="term" value="F:DNA binding"/>
    <property type="evidence" value="ECO:0007669"/>
    <property type="project" value="InterPro"/>
</dbReference>
<evidence type="ECO:0000256" key="1">
    <source>
        <dbReference type="SAM" id="Coils"/>
    </source>
</evidence>
<evidence type="ECO:0000256" key="2">
    <source>
        <dbReference type="SAM" id="MobiDB-lite"/>
    </source>
</evidence>
<dbReference type="SMART" id="SM00487">
    <property type="entry name" value="DEXDc"/>
    <property type="match status" value="1"/>
</dbReference>
<dbReference type="CDD" id="cd18799">
    <property type="entry name" value="SF2_C_EcoAI-like"/>
    <property type="match status" value="1"/>
</dbReference>
<evidence type="ECO:0000313" key="6">
    <source>
        <dbReference type="Proteomes" id="UP000031890"/>
    </source>
</evidence>
<gene>
    <name evidence="5" type="primary">hsdR</name>
    <name evidence="5" type="ORF">CSING_12940</name>
</gene>
<keyword evidence="5" id="KW-0378">Hydrolase</keyword>
<dbReference type="SUPFAM" id="SSF52540">
    <property type="entry name" value="P-loop containing nucleoside triphosphate hydrolases"/>
    <property type="match status" value="1"/>
</dbReference>
<dbReference type="PROSITE" id="PS51194">
    <property type="entry name" value="HELICASE_CTER"/>
    <property type="match status" value="1"/>
</dbReference>
<dbReference type="Pfam" id="PF08463">
    <property type="entry name" value="EcoEI_R_C"/>
    <property type="match status" value="1"/>
</dbReference>
<dbReference type="Pfam" id="PF04851">
    <property type="entry name" value="ResIII"/>
    <property type="match status" value="1"/>
</dbReference>
<dbReference type="EMBL" id="CP010827">
    <property type="protein sequence ID" value="AJI80073.1"/>
    <property type="molecule type" value="Genomic_DNA"/>
</dbReference>
<dbReference type="HOGENOM" id="CLU_009326_0_0_11"/>
<evidence type="ECO:0000259" key="4">
    <source>
        <dbReference type="PROSITE" id="PS51194"/>
    </source>
</evidence>
<keyword evidence="5" id="KW-0547">Nucleotide-binding</keyword>